<feature type="region of interest" description="Disordered" evidence="3">
    <location>
        <begin position="116"/>
        <end position="142"/>
    </location>
</feature>
<keyword evidence="7" id="KW-1185">Reference proteome</keyword>
<organism evidence="6 7">
    <name type="scientific">Anaerosporobacter mobilis DSM 15930</name>
    <dbReference type="NCBI Taxonomy" id="1120996"/>
    <lineage>
        <taxon>Bacteria</taxon>
        <taxon>Bacillati</taxon>
        <taxon>Bacillota</taxon>
        <taxon>Clostridia</taxon>
        <taxon>Lachnospirales</taxon>
        <taxon>Lachnospiraceae</taxon>
        <taxon>Anaerosporobacter</taxon>
    </lineage>
</organism>
<feature type="coiled-coil region" evidence="2">
    <location>
        <begin position="21"/>
        <end position="48"/>
    </location>
</feature>
<feature type="domain" description="Phage tail tape measure protein" evidence="5">
    <location>
        <begin position="203"/>
        <end position="390"/>
    </location>
</feature>
<keyword evidence="4" id="KW-1133">Transmembrane helix</keyword>
<feature type="compositionally biased region" description="Polar residues" evidence="3">
    <location>
        <begin position="121"/>
        <end position="133"/>
    </location>
</feature>
<dbReference type="RefSeq" id="WP_073291810.1">
    <property type="nucleotide sequence ID" value="NZ_FRCP01000031.1"/>
</dbReference>
<evidence type="ECO:0000256" key="4">
    <source>
        <dbReference type="SAM" id="Phobius"/>
    </source>
</evidence>
<evidence type="ECO:0000313" key="7">
    <source>
        <dbReference type="Proteomes" id="UP000184038"/>
    </source>
</evidence>
<keyword evidence="1" id="KW-1188">Viral release from host cell</keyword>
<dbReference type="Proteomes" id="UP000184038">
    <property type="component" value="Unassembled WGS sequence"/>
</dbReference>
<keyword evidence="2" id="KW-0175">Coiled coil</keyword>
<dbReference type="PANTHER" id="PTHR37813">
    <property type="entry name" value="FELS-2 PROPHAGE PROTEIN"/>
    <property type="match status" value="1"/>
</dbReference>
<keyword evidence="4" id="KW-0472">Membrane</keyword>
<dbReference type="OrthoDB" id="1779742at2"/>
<dbReference type="InterPro" id="IPR010090">
    <property type="entry name" value="Phage_tape_meas"/>
</dbReference>
<name>A0A1M7NLF5_9FIRM</name>
<proteinExistence type="predicted"/>
<keyword evidence="4" id="KW-0812">Transmembrane</keyword>
<dbReference type="Pfam" id="PF10145">
    <property type="entry name" value="PhageMin_Tail"/>
    <property type="match status" value="1"/>
</dbReference>
<dbReference type="NCBIfam" id="TIGR01760">
    <property type="entry name" value="tape_meas_TP901"/>
    <property type="match status" value="1"/>
</dbReference>
<gene>
    <name evidence="6" type="ORF">SAMN02746066_04562</name>
</gene>
<feature type="transmembrane region" description="Helical" evidence="4">
    <location>
        <begin position="476"/>
        <end position="496"/>
    </location>
</feature>
<dbReference type="STRING" id="1120996.SAMN02746066_04562"/>
<protein>
    <submittedName>
        <fullName evidence="6">Phage tail tape measure protein, TP901 family, core region</fullName>
    </submittedName>
</protein>
<dbReference type="PANTHER" id="PTHR37813:SF1">
    <property type="entry name" value="FELS-2 PROPHAGE PROTEIN"/>
    <property type="match status" value="1"/>
</dbReference>
<reference evidence="6 7" key="1">
    <citation type="submission" date="2016-11" db="EMBL/GenBank/DDBJ databases">
        <authorList>
            <person name="Jaros S."/>
            <person name="Januszkiewicz K."/>
            <person name="Wedrychowicz H."/>
        </authorList>
    </citation>
    <scope>NUCLEOTIDE SEQUENCE [LARGE SCALE GENOMIC DNA]</scope>
    <source>
        <strain evidence="6 7">DSM 15930</strain>
    </source>
</reference>
<evidence type="ECO:0000313" key="6">
    <source>
        <dbReference type="EMBL" id="SHN04162.1"/>
    </source>
</evidence>
<dbReference type="EMBL" id="FRCP01000031">
    <property type="protein sequence ID" value="SHN04162.1"/>
    <property type="molecule type" value="Genomic_DNA"/>
</dbReference>
<evidence type="ECO:0000259" key="5">
    <source>
        <dbReference type="Pfam" id="PF10145"/>
    </source>
</evidence>
<accession>A0A1M7NLF5</accession>
<sequence>MGIFNKTIKLSMDYAQFDGSITDINRKMKQLDSEFKLAKENAKAYGDEQTQLELDMQHLAEKIELQTKKVNASKEAYENATTGGKATDKQLDKLKQSYLDNQVSLAKMNNELKNCKDKLDSNTSSADEATESNNKLDDSLQKGSTSAADYAGQLYIVQQALDVIKQATEAYVDFDTSLSKVNTLADKSVTSMSKLKAGIYDIAKQTGKSATDISDALYEAISANVKTEDSLKVTLAAANLAKTGFTDTATAVNVLTTIMNSYQMSADEVVTISDKLLKVQDLGKTTVGEFGDSFGKVAGLAKEAGVQLDEVLASVSTLTKVNGSASESITGLKAAISNIIKPSAEASELAKKLGINFNASALQSEGFAAFLQDVQKKSHGNIETMAKLFGSVEALNTVLVLTGSGADSFSGDLSDIQNASGKTEESLNDLKGTGNNFKDSLVNLQTTLLQIGDALSPVIDLLSGVFNVISNIPGPILKLITVGLLLVGAIKAVTAIKAAMTKANIALGISEAILGGASLKTAGSMIPLLLVITAIVAVIGLVIGGAISIGKALDNAANSTKNLANEMSNVKNVEANVKTNYTASQYNASGTDNFPGGRTWINEGGPEEVILPSGSKIIPHDKVSNGQTNIYNVTLNASTIKDLEDIKRLCEQKKQTNRRGVQANG</sequence>
<evidence type="ECO:0000256" key="3">
    <source>
        <dbReference type="SAM" id="MobiDB-lite"/>
    </source>
</evidence>
<feature type="transmembrane region" description="Helical" evidence="4">
    <location>
        <begin position="525"/>
        <end position="549"/>
    </location>
</feature>
<evidence type="ECO:0000256" key="2">
    <source>
        <dbReference type="SAM" id="Coils"/>
    </source>
</evidence>
<evidence type="ECO:0000256" key="1">
    <source>
        <dbReference type="ARBA" id="ARBA00022612"/>
    </source>
</evidence>
<dbReference type="AlphaFoldDB" id="A0A1M7NLF5"/>